<protein>
    <submittedName>
        <fullName evidence="2">Uncharacterized protein</fullName>
    </submittedName>
</protein>
<dbReference type="RefSeq" id="XP_043034853.1">
    <property type="nucleotide sequence ID" value="XM_043177804.1"/>
</dbReference>
<dbReference type="OrthoDB" id="10564250at2759"/>
<evidence type="ECO:0000313" key="2">
    <source>
        <dbReference type="EMBL" id="KAG7441353.1"/>
    </source>
</evidence>
<evidence type="ECO:0000256" key="1">
    <source>
        <dbReference type="SAM" id="MobiDB-lite"/>
    </source>
</evidence>
<gene>
    <name evidence="2" type="ORF">BT62DRAFT_1011591</name>
</gene>
<feature type="compositionally biased region" description="Low complexity" evidence="1">
    <location>
        <begin position="105"/>
        <end position="119"/>
    </location>
</feature>
<evidence type="ECO:0000313" key="3">
    <source>
        <dbReference type="Proteomes" id="UP000812287"/>
    </source>
</evidence>
<proteinExistence type="predicted"/>
<name>A0A9P7VIT1_9AGAR</name>
<accession>A0A9P7VIT1</accession>
<dbReference type="AlphaFoldDB" id="A0A9P7VIT1"/>
<dbReference type="GeneID" id="66100091"/>
<feature type="compositionally biased region" description="Basic and acidic residues" evidence="1">
    <location>
        <begin position="86"/>
        <end position="95"/>
    </location>
</feature>
<dbReference type="EMBL" id="MU250560">
    <property type="protein sequence ID" value="KAG7441353.1"/>
    <property type="molecule type" value="Genomic_DNA"/>
</dbReference>
<feature type="region of interest" description="Disordered" evidence="1">
    <location>
        <begin position="30"/>
        <end position="123"/>
    </location>
</feature>
<feature type="compositionally biased region" description="Basic and acidic residues" evidence="1">
    <location>
        <begin position="61"/>
        <end position="71"/>
    </location>
</feature>
<feature type="compositionally biased region" description="Low complexity" evidence="1">
    <location>
        <begin position="38"/>
        <end position="55"/>
    </location>
</feature>
<sequence length="301" mass="32587">MFGSTYQLCSTGNVAIPGDWSMSPTRAACRAQENTQGESSVSESLSDLPSLPLDSMALDGGRADSGADEHTVVNLDPADELSTGDRSADHPRVDMGQDTETGPRMPEVPVMEPPSEVVSDTGPQEGDPVMLPEHNNPVLTGGDPQGEGDWMTVTGRSPRCRTSTSSATSSTDNVLTPSHNRFVVLDEEHLHEQPELTSAQLSTIQQAEALIPDETKEIMDRHREAMGLANQPVPSSSPDARPQDKGKIVDYHNKLAMLPGFTSNDFNVNNQHRALSFWEALQNESTEVQCLLLEEAATRLQ</sequence>
<keyword evidence="3" id="KW-1185">Reference proteome</keyword>
<comment type="caution">
    <text evidence="2">The sequence shown here is derived from an EMBL/GenBank/DDBJ whole genome shotgun (WGS) entry which is preliminary data.</text>
</comment>
<reference evidence="2" key="1">
    <citation type="submission" date="2020-11" db="EMBL/GenBank/DDBJ databases">
        <title>Adaptations for nitrogen fixation in a non-lichenized fungal sporocarp promotes dispersal by wood-feeding termites.</title>
        <authorList>
            <consortium name="DOE Joint Genome Institute"/>
            <person name="Koch R.A."/>
            <person name="Yoon G."/>
            <person name="Arayal U."/>
            <person name="Lail K."/>
            <person name="Amirebrahimi M."/>
            <person name="Labutti K."/>
            <person name="Lipzen A."/>
            <person name="Riley R."/>
            <person name="Barry K."/>
            <person name="Henrissat B."/>
            <person name="Grigoriev I.V."/>
            <person name="Herr J.R."/>
            <person name="Aime M.C."/>
        </authorList>
    </citation>
    <scope>NUCLEOTIDE SEQUENCE</scope>
    <source>
        <strain evidence="2">MCA 3950</strain>
    </source>
</reference>
<organism evidence="2 3">
    <name type="scientific">Guyanagaster necrorhizus</name>
    <dbReference type="NCBI Taxonomy" id="856835"/>
    <lineage>
        <taxon>Eukaryota</taxon>
        <taxon>Fungi</taxon>
        <taxon>Dikarya</taxon>
        <taxon>Basidiomycota</taxon>
        <taxon>Agaricomycotina</taxon>
        <taxon>Agaricomycetes</taxon>
        <taxon>Agaricomycetidae</taxon>
        <taxon>Agaricales</taxon>
        <taxon>Marasmiineae</taxon>
        <taxon>Physalacriaceae</taxon>
        <taxon>Guyanagaster</taxon>
    </lineage>
</organism>
<dbReference type="Proteomes" id="UP000812287">
    <property type="component" value="Unassembled WGS sequence"/>
</dbReference>